<accession>A0AAD8AFB1</accession>
<keyword evidence="3" id="KW-1185">Reference proteome</keyword>
<dbReference type="AlphaFoldDB" id="A0AAD8AFB1"/>
<gene>
    <name evidence="2" type="ORF">L9F63_011183</name>
</gene>
<dbReference type="EMBL" id="JASPKZ010001574">
    <property type="protein sequence ID" value="KAJ9597982.1"/>
    <property type="molecule type" value="Genomic_DNA"/>
</dbReference>
<keyword evidence="1" id="KW-1133">Transmembrane helix</keyword>
<proteinExistence type="predicted"/>
<feature type="transmembrane region" description="Helical" evidence="1">
    <location>
        <begin position="12"/>
        <end position="35"/>
    </location>
</feature>
<evidence type="ECO:0000313" key="3">
    <source>
        <dbReference type="Proteomes" id="UP001233999"/>
    </source>
</evidence>
<comment type="caution">
    <text evidence="2">The sequence shown here is derived from an EMBL/GenBank/DDBJ whole genome shotgun (WGS) entry which is preliminary data.</text>
</comment>
<name>A0AAD8AFB1_DIPPU</name>
<reference evidence="2" key="1">
    <citation type="journal article" date="2023" name="IScience">
        <title>Live-bearing cockroach genome reveals convergent evolutionary mechanisms linked to viviparity in insects and beyond.</title>
        <authorList>
            <person name="Fouks B."/>
            <person name="Harrison M.C."/>
            <person name="Mikhailova A.A."/>
            <person name="Marchal E."/>
            <person name="English S."/>
            <person name="Carruthers M."/>
            <person name="Jennings E.C."/>
            <person name="Chiamaka E.L."/>
            <person name="Frigard R.A."/>
            <person name="Pippel M."/>
            <person name="Attardo G.M."/>
            <person name="Benoit J.B."/>
            <person name="Bornberg-Bauer E."/>
            <person name="Tobe S.S."/>
        </authorList>
    </citation>
    <scope>NUCLEOTIDE SEQUENCE</scope>
    <source>
        <strain evidence="2">Stay&amp;Tobe</strain>
    </source>
</reference>
<evidence type="ECO:0000313" key="2">
    <source>
        <dbReference type="EMBL" id="KAJ9597982.1"/>
    </source>
</evidence>
<feature type="non-terminal residue" evidence="2">
    <location>
        <position position="1"/>
    </location>
</feature>
<evidence type="ECO:0000256" key="1">
    <source>
        <dbReference type="SAM" id="Phobius"/>
    </source>
</evidence>
<dbReference type="Proteomes" id="UP001233999">
    <property type="component" value="Unassembled WGS sequence"/>
</dbReference>
<feature type="transmembrane region" description="Helical" evidence="1">
    <location>
        <begin position="75"/>
        <end position="96"/>
    </location>
</feature>
<sequence length="125" mass="13756">MRSGAMLLKHAAVLRPGIGLIAALLMIIKVFIIILKVESFGSGHASIVTRIICVQFDFSVVRNFLGLPNTTFPEIFWLAIFSSKYFLLPPTLILLIHSWHVAGGSIAEWGRENSIHSNSARGQPT</sequence>
<protein>
    <submittedName>
        <fullName evidence="2">Uncharacterized protein</fullName>
    </submittedName>
</protein>
<keyword evidence="1" id="KW-0812">Transmembrane</keyword>
<organism evidence="2 3">
    <name type="scientific">Diploptera punctata</name>
    <name type="common">Pacific beetle cockroach</name>
    <dbReference type="NCBI Taxonomy" id="6984"/>
    <lineage>
        <taxon>Eukaryota</taxon>
        <taxon>Metazoa</taxon>
        <taxon>Ecdysozoa</taxon>
        <taxon>Arthropoda</taxon>
        <taxon>Hexapoda</taxon>
        <taxon>Insecta</taxon>
        <taxon>Pterygota</taxon>
        <taxon>Neoptera</taxon>
        <taxon>Polyneoptera</taxon>
        <taxon>Dictyoptera</taxon>
        <taxon>Blattodea</taxon>
        <taxon>Blaberoidea</taxon>
        <taxon>Blaberidae</taxon>
        <taxon>Diplopterinae</taxon>
        <taxon>Diploptera</taxon>
    </lineage>
</organism>
<keyword evidence="1" id="KW-0472">Membrane</keyword>
<reference evidence="2" key="2">
    <citation type="submission" date="2023-05" db="EMBL/GenBank/DDBJ databases">
        <authorList>
            <person name="Fouks B."/>
        </authorList>
    </citation>
    <scope>NUCLEOTIDE SEQUENCE</scope>
    <source>
        <strain evidence="2">Stay&amp;Tobe</strain>
        <tissue evidence="2">Testes</tissue>
    </source>
</reference>